<gene>
    <name evidence="1" type="ORF">BV898_17387</name>
</gene>
<organism evidence="1 2">
    <name type="scientific">Hypsibius exemplaris</name>
    <name type="common">Freshwater tardigrade</name>
    <dbReference type="NCBI Taxonomy" id="2072580"/>
    <lineage>
        <taxon>Eukaryota</taxon>
        <taxon>Metazoa</taxon>
        <taxon>Ecdysozoa</taxon>
        <taxon>Tardigrada</taxon>
        <taxon>Eutardigrada</taxon>
        <taxon>Parachela</taxon>
        <taxon>Hypsibioidea</taxon>
        <taxon>Hypsibiidae</taxon>
        <taxon>Hypsibius</taxon>
    </lineage>
</organism>
<evidence type="ECO:0000313" key="1">
    <source>
        <dbReference type="EMBL" id="OWA52945.1"/>
    </source>
</evidence>
<reference evidence="2" key="1">
    <citation type="submission" date="2017-01" db="EMBL/GenBank/DDBJ databases">
        <title>Comparative genomics of anhydrobiosis in the tardigrade Hypsibius dujardini.</title>
        <authorList>
            <person name="Yoshida Y."/>
            <person name="Koutsovoulos G."/>
            <person name="Laetsch D."/>
            <person name="Stevens L."/>
            <person name="Kumar S."/>
            <person name="Horikawa D."/>
            <person name="Ishino K."/>
            <person name="Komine S."/>
            <person name="Tomita M."/>
            <person name="Blaxter M."/>
            <person name="Arakawa K."/>
        </authorList>
    </citation>
    <scope>NUCLEOTIDE SEQUENCE [LARGE SCALE GENOMIC DNA]</scope>
    <source>
        <strain evidence="2">Z151</strain>
    </source>
</reference>
<accession>A0A9X6NFI2</accession>
<dbReference type="Proteomes" id="UP000192578">
    <property type="component" value="Unassembled WGS sequence"/>
</dbReference>
<protein>
    <submittedName>
        <fullName evidence="1">Uncharacterized protein</fullName>
    </submittedName>
</protein>
<dbReference type="AlphaFoldDB" id="A0A9X6NFI2"/>
<keyword evidence="2" id="KW-1185">Reference proteome</keyword>
<sequence>MSSEEEEEEEEEQLEHLITDHTVSTAGSSHTTTCFSGDILLTPANKHQVAYFQTRLADVSTHGPDTRSFEYPRKCLLRQEEYSQLVCEEAKAVTIGSVIVVIPSLLLLDPGITQPPIH</sequence>
<dbReference type="EMBL" id="MTYJ01000294">
    <property type="protein sequence ID" value="OWA52945.1"/>
    <property type="molecule type" value="Genomic_DNA"/>
</dbReference>
<name>A0A9X6NFI2_HYPEX</name>
<proteinExistence type="predicted"/>
<comment type="caution">
    <text evidence="1">The sequence shown here is derived from an EMBL/GenBank/DDBJ whole genome shotgun (WGS) entry which is preliminary data.</text>
</comment>
<evidence type="ECO:0000313" key="2">
    <source>
        <dbReference type="Proteomes" id="UP000192578"/>
    </source>
</evidence>